<evidence type="ECO:0000313" key="4">
    <source>
        <dbReference type="Proteomes" id="UP000194280"/>
    </source>
</evidence>
<feature type="compositionally biased region" description="Low complexity" evidence="1">
    <location>
        <begin position="543"/>
        <end position="561"/>
    </location>
</feature>
<dbReference type="Proteomes" id="UP000194280">
    <property type="component" value="Unassembled WGS sequence"/>
</dbReference>
<feature type="domain" description="XPG-I" evidence="2">
    <location>
        <begin position="117"/>
        <end position="190"/>
    </location>
</feature>
<name>A0A1Z5SVW1_HORWE</name>
<dbReference type="EMBL" id="MUNK01000224">
    <property type="protein sequence ID" value="OTA24908.1"/>
    <property type="molecule type" value="Genomic_DNA"/>
</dbReference>
<dbReference type="PANTHER" id="PTHR11081">
    <property type="entry name" value="FLAP ENDONUCLEASE FAMILY MEMBER"/>
    <property type="match status" value="1"/>
</dbReference>
<dbReference type="InterPro" id="IPR036279">
    <property type="entry name" value="5-3_exonuclease_C_sf"/>
</dbReference>
<dbReference type="PANTHER" id="PTHR11081:SF62">
    <property type="entry name" value="XPG-I DOMAIN-CONTAINING PROTEIN"/>
    <property type="match status" value="1"/>
</dbReference>
<dbReference type="SUPFAM" id="SSF47807">
    <property type="entry name" value="5' to 3' exonuclease, C-terminal subdomain"/>
    <property type="match status" value="1"/>
</dbReference>
<proteinExistence type="predicted"/>
<dbReference type="SUPFAM" id="SSF88723">
    <property type="entry name" value="PIN domain-like"/>
    <property type="match status" value="1"/>
</dbReference>
<feature type="region of interest" description="Disordered" evidence="1">
    <location>
        <begin position="608"/>
        <end position="667"/>
    </location>
</feature>
<dbReference type="PRINTS" id="PR00853">
    <property type="entry name" value="XPGRADSUPER"/>
</dbReference>
<comment type="caution">
    <text evidence="3">The sequence shown here is derived from an EMBL/GenBank/DDBJ whole genome shotgun (WGS) entry which is preliminary data.</text>
</comment>
<evidence type="ECO:0000256" key="1">
    <source>
        <dbReference type="SAM" id="MobiDB-lite"/>
    </source>
</evidence>
<protein>
    <recommendedName>
        <fullName evidence="2">XPG-I domain-containing protein</fullName>
    </recommendedName>
</protein>
<dbReference type="InterPro" id="IPR006086">
    <property type="entry name" value="XPG-I_dom"/>
</dbReference>
<dbReference type="InterPro" id="IPR006084">
    <property type="entry name" value="XPG/Rad2"/>
</dbReference>
<dbReference type="Gene3D" id="3.40.50.1010">
    <property type="entry name" value="5'-nuclease"/>
    <property type="match status" value="2"/>
</dbReference>
<dbReference type="Pfam" id="PF00867">
    <property type="entry name" value="XPG_I"/>
    <property type="match status" value="1"/>
</dbReference>
<dbReference type="GO" id="GO:0017108">
    <property type="term" value="F:5'-flap endonuclease activity"/>
    <property type="evidence" value="ECO:0007669"/>
    <property type="project" value="TreeGrafter"/>
</dbReference>
<organism evidence="3 4">
    <name type="scientific">Hortaea werneckii EXF-2000</name>
    <dbReference type="NCBI Taxonomy" id="1157616"/>
    <lineage>
        <taxon>Eukaryota</taxon>
        <taxon>Fungi</taxon>
        <taxon>Dikarya</taxon>
        <taxon>Ascomycota</taxon>
        <taxon>Pezizomycotina</taxon>
        <taxon>Dothideomycetes</taxon>
        <taxon>Dothideomycetidae</taxon>
        <taxon>Mycosphaerellales</taxon>
        <taxon>Teratosphaeriaceae</taxon>
        <taxon>Hortaea</taxon>
    </lineage>
</organism>
<gene>
    <name evidence="3" type="ORF">BTJ68_11002</name>
</gene>
<dbReference type="InterPro" id="IPR029060">
    <property type="entry name" value="PIN-like_dom_sf"/>
</dbReference>
<evidence type="ECO:0000259" key="2">
    <source>
        <dbReference type="SMART" id="SM00484"/>
    </source>
</evidence>
<dbReference type="Gene3D" id="1.10.150.20">
    <property type="entry name" value="5' to 3' exonuclease, C-terminal subdomain"/>
    <property type="match status" value="1"/>
</dbReference>
<dbReference type="GO" id="GO:0006281">
    <property type="term" value="P:DNA repair"/>
    <property type="evidence" value="ECO:0007669"/>
    <property type="project" value="UniProtKB-ARBA"/>
</dbReference>
<dbReference type="CDD" id="cd09870">
    <property type="entry name" value="PIN_YEN1"/>
    <property type="match status" value="1"/>
</dbReference>
<feature type="compositionally biased region" description="Polar residues" evidence="1">
    <location>
        <begin position="459"/>
        <end position="477"/>
    </location>
</feature>
<dbReference type="AlphaFoldDB" id="A0A1Z5SVW1"/>
<dbReference type="InParanoid" id="A0A1Z5SVW1"/>
<feature type="compositionally biased region" description="Polar residues" evidence="1">
    <location>
        <begin position="634"/>
        <end position="657"/>
    </location>
</feature>
<dbReference type="SMART" id="SM00484">
    <property type="entry name" value="XPGI"/>
    <property type="match status" value="1"/>
</dbReference>
<feature type="compositionally biased region" description="Pro residues" evidence="1">
    <location>
        <begin position="533"/>
        <end position="542"/>
    </location>
</feature>
<dbReference type="OrthoDB" id="2959108at2759"/>
<reference evidence="3 4" key="1">
    <citation type="submission" date="2017-01" db="EMBL/GenBank/DDBJ databases">
        <title>The recent genome duplication of the halophilic yeast Hortaea werneckii: insights from long-read sequencing.</title>
        <authorList>
            <person name="Sinha S."/>
            <person name="Flibotte S."/>
            <person name="Neira M."/>
            <person name="Lenassi M."/>
            <person name="Gostincar C."/>
            <person name="Stajich J.E."/>
            <person name="Nislow C.E."/>
        </authorList>
    </citation>
    <scope>NUCLEOTIDE SEQUENCE [LARGE SCALE GENOMIC DNA]</scope>
    <source>
        <strain evidence="3 4">EXF-2000</strain>
    </source>
</reference>
<sequence length="667" mass="74104">MGINGLWDVIGKGEIVHIADYAAQHFRKHGRPLRIAVDEACWRFTNLTPEQVEKIRDGEPAANPVEKTILWRILRLMKLNVQLLFVYDGPSKPWKSGRGGDGLLDKELVKLLHQLLDTLKVPYHRAPGEAEAECAALEQRGVVDAVWADDGDAFMFGCQTLIKQHKVDGQRIKDYVRIYRAETILKECDLDRDSLVLFAMLAGGDYDTQGLRGCGPKTAAKASRTERGVARKARDIHKYPQQVVLWRQALDHALRSSGSSVEIPTSFPNQKALGNYLYPNISPPEVLDNLRALRQGWEQKIDQYKLRKLLRERFNIWTKGFINHLAPIYLVRALARATPEQRAENLQYAVQLKRTRKNKDDAETPTPSEVKITFSPLPAMEINLSQKPPEEDWDLPGWKGKDGASYDPLQKIEAEILRCFLDHGLPEGGVAPPPEPARRKRKGSVGEEGEADQTKKSTPKQSQDESVSANNSQSQGTPKKRGRPRKSATDEPNAKQSRKSSGKGKEADATPDLPPTPPRPVFKLPRSRFPTQSTPPAPPPVTEPAVQDPAGSSSPEAPASGIKSQMRVSAPPNTVVEPFSPAIARREGFVPGESIPVEDLRELRAASSLLCQHHHHQQQQQQQQNHTSEREAVNPQSQPSSTSVPATQPGRATSSKPSRVHEVIDLT</sequence>
<keyword evidence="4" id="KW-1185">Reference proteome</keyword>
<dbReference type="VEuPathDB" id="FungiDB:BTJ68_11002"/>
<feature type="region of interest" description="Disordered" evidence="1">
    <location>
        <begin position="425"/>
        <end position="592"/>
    </location>
</feature>
<accession>A0A1Z5SVW1</accession>
<evidence type="ECO:0000313" key="3">
    <source>
        <dbReference type="EMBL" id="OTA24908.1"/>
    </source>
</evidence>